<dbReference type="InterPro" id="IPR013587">
    <property type="entry name" value="Nitrate/nitrite_sensing"/>
</dbReference>
<dbReference type="EMBL" id="AP006618">
    <property type="protein sequence ID" value="BAD57528.1"/>
    <property type="molecule type" value="Genomic_DNA"/>
</dbReference>
<evidence type="ECO:0000256" key="7">
    <source>
        <dbReference type="ARBA" id="ARBA00022989"/>
    </source>
</evidence>
<keyword evidence="12" id="KW-1185">Reference proteome</keyword>
<dbReference type="HOGENOM" id="CLU_002554_2_1_11"/>
<dbReference type="EC" id="2.7.13.3" evidence="2"/>
<evidence type="ECO:0000256" key="2">
    <source>
        <dbReference type="ARBA" id="ARBA00012438"/>
    </source>
</evidence>
<evidence type="ECO:0000256" key="6">
    <source>
        <dbReference type="ARBA" id="ARBA00022777"/>
    </source>
</evidence>
<dbReference type="PROSITE" id="PS50109">
    <property type="entry name" value="HIS_KIN"/>
    <property type="match status" value="1"/>
</dbReference>
<keyword evidence="9" id="KW-0472">Membrane</keyword>
<dbReference type="InterPro" id="IPR036890">
    <property type="entry name" value="HATPase_C_sf"/>
</dbReference>
<dbReference type="GO" id="GO:0000160">
    <property type="term" value="P:phosphorelay signal transduction system"/>
    <property type="evidence" value="ECO:0007669"/>
    <property type="project" value="TreeGrafter"/>
</dbReference>
<evidence type="ECO:0000256" key="5">
    <source>
        <dbReference type="ARBA" id="ARBA00022692"/>
    </source>
</evidence>
<comment type="catalytic activity">
    <reaction evidence="1">
        <text>ATP + protein L-histidine = ADP + protein N-phospho-L-histidine.</text>
        <dbReference type="EC" id="2.7.13.3"/>
    </reaction>
</comment>
<evidence type="ECO:0000259" key="10">
    <source>
        <dbReference type="PROSITE" id="PS50109"/>
    </source>
</evidence>
<keyword evidence="3" id="KW-0597">Phosphoprotein</keyword>
<dbReference type="InterPro" id="IPR003594">
    <property type="entry name" value="HATPase_dom"/>
</dbReference>
<evidence type="ECO:0000256" key="8">
    <source>
        <dbReference type="SAM" id="MobiDB-lite"/>
    </source>
</evidence>
<dbReference type="KEGG" id="nfa:NFA_26810"/>
<dbReference type="InterPro" id="IPR005467">
    <property type="entry name" value="His_kinase_dom"/>
</dbReference>
<organism evidence="11 12">
    <name type="scientific">Nocardia farcinica (strain IFM 10152)</name>
    <dbReference type="NCBI Taxonomy" id="247156"/>
    <lineage>
        <taxon>Bacteria</taxon>
        <taxon>Bacillati</taxon>
        <taxon>Actinomycetota</taxon>
        <taxon>Actinomycetes</taxon>
        <taxon>Mycobacteriales</taxon>
        <taxon>Nocardiaceae</taxon>
        <taxon>Nocardia</taxon>
    </lineage>
</organism>
<sequence length="747" mass="80577">MRMFRARLGVRGRILAIALVPSLVLLVIGVGAAGYLVDEGRQARYWAVQLQAAMPSARELIEAVQQERRYTLAHLAGDPTTGPALTAARVRLDGAFRQLIEVSGDVRAASDDRYGDDLAGFATLGQHLSGLRAGVDVRQVPAADAYAFYNRLLDVVTVGTQVTRQSAPSAEVGVELTEGMRMLYAAEAMSKANALAVTLADGGSPAVPVEELLYQIGFYHTEIGLLAADIDNEQREAAAALTRSPAWQQVTAMENAVLRRVAGADTADPPMDTEQWQSAAAEVNRGLLDLWIAQNKRTQRLAEETSGDSALGSLYGGLGVMLVSVAAFLIAVVLANRIIRRLKRLRGETLALADERLPAMLRRLRAGESVDPAAETPRLDYGRDEIGQVARAFEHAHAAAVTAAVDEARTREGVKAVFLNIAHRSQIVVHRQLEILDEAESRQEDPQLLETLFRLDHLATRERRNAENLIVLGGGMPGRQWRHPIPLLDLVRAAVGETLDYARVHVHRIPDTHVLGSVVADLGHLLAELVDNAIAFSPPQSRVELSGAVVGRGVVVEVSDQGMGMSEEELARVNEMLREPPDFGVARLSADSRLGLFVVAQLAVRHGVSVRLSESPYGGVRAVVLIPSALLAAEPPAPRPAEYPLRQRYSAVPDEPAGDRADTAVATLAPPAPVRAPAAAFTPDGRPQLPRRRRQAPRAAESPATPAPAAPDRERSPEQARDLMSAIENGTRQGRRERLADGQEGEQ</sequence>
<keyword evidence="6 11" id="KW-0418">Kinase</keyword>
<proteinExistence type="predicted"/>
<dbReference type="Pfam" id="PF08376">
    <property type="entry name" value="NIT"/>
    <property type="match status" value="1"/>
</dbReference>
<dbReference type="AlphaFoldDB" id="Q5YWB3"/>
<evidence type="ECO:0000256" key="3">
    <source>
        <dbReference type="ARBA" id="ARBA00022553"/>
    </source>
</evidence>
<feature type="transmembrane region" description="Helical" evidence="9">
    <location>
        <begin position="314"/>
        <end position="336"/>
    </location>
</feature>
<dbReference type="PANTHER" id="PTHR45436:SF5">
    <property type="entry name" value="SENSOR HISTIDINE KINASE TRCS"/>
    <property type="match status" value="1"/>
</dbReference>
<name>Q5YWB3_NOCFA</name>
<protein>
    <recommendedName>
        <fullName evidence="2">histidine kinase</fullName>
        <ecNumber evidence="2">2.7.13.3</ecNumber>
    </recommendedName>
</protein>
<dbReference type="eggNOG" id="COG2205">
    <property type="taxonomic scope" value="Bacteria"/>
</dbReference>
<accession>Q5YWB3</accession>
<dbReference type="PANTHER" id="PTHR45436">
    <property type="entry name" value="SENSOR HISTIDINE KINASE YKOH"/>
    <property type="match status" value="1"/>
</dbReference>
<evidence type="ECO:0000256" key="1">
    <source>
        <dbReference type="ARBA" id="ARBA00000085"/>
    </source>
</evidence>
<dbReference type="SUPFAM" id="SSF55874">
    <property type="entry name" value="ATPase domain of HSP90 chaperone/DNA topoisomerase II/histidine kinase"/>
    <property type="match status" value="1"/>
</dbReference>
<feature type="region of interest" description="Disordered" evidence="8">
    <location>
        <begin position="668"/>
        <end position="747"/>
    </location>
</feature>
<gene>
    <name evidence="11" type="ordered locus">NFA_26810</name>
</gene>
<reference evidence="11 12" key="1">
    <citation type="journal article" date="2004" name="Proc. Natl. Acad. Sci. U.S.A.">
        <title>The complete genomic sequence of Nocardia farcinica IFM 10152.</title>
        <authorList>
            <person name="Ishikawa J."/>
            <person name="Yamashita A."/>
            <person name="Mikami Y."/>
            <person name="Hoshino Y."/>
            <person name="Kurita H."/>
            <person name="Hotta K."/>
            <person name="Shiba T."/>
            <person name="Hattori M."/>
        </authorList>
    </citation>
    <scope>NUCLEOTIDE SEQUENCE [LARGE SCALE GENOMIC DNA]</scope>
    <source>
        <strain evidence="11 12">IFM 10152</strain>
    </source>
</reference>
<dbReference type="Proteomes" id="UP000006820">
    <property type="component" value="Chromosome"/>
</dbReference>
<dbReference type="InterPro" id="IPR050428">
    <property type="entry name" value="TCS_sensor_his_kinase"/>
</dbReference>
<evidence type="ECO:0000256" key="4">
    <source>
        <dbReference type="ARBA" id="ARBA00022679"/>
    </source>
</evidence>
<feature type="domain" description="Histidine kinase" evidence="10">
    <location>
        <begin position="522"/>
        <end position="630"/>
    </location>
</feature>
<dbReference type="STRING" id="247156.NFA_26810"/>
<dbReference type="GO" id="GO:0004673">
    <property type="term" value="F:protein histidine kinase activity"/>
    <property type="evidence" value="ECO:0007669"/>
    <property type="project" value="UniProtKB-EC"/>
</dbReference>
<feature type="compositionally biased region" description="Low complexity" evidence="8">
    <location>
        <begin position="668"/>
        <end position="688"/>
    </location>
</feature>
<keyword evidence="4" id="KW-0808">Transferase</keyword>
<dbReference type="GO" id="GO:0005886">
    <property type="term" value="C:plasma membrane"/>
    <property type="evidence" value="ECO:0007669"/>
    <property type="project" value="TreeGrafter"/>
</dbReference>
<keyword evidence="5 9" id="KW-0812">Transmembrane</keyword>
<evidence type="ECO:0000313" key="11">
    <source>
        <dbReference type="EMBL" id="BAD57528.1"/>
    </source>
</evidence>
<dbReference type="Pfam" id="PF02518">
    <property type="entry name" value="HATPase_c"/>
    <property type="match status" value="1"/>
</dbReference>
<dbReference type="Gene3D" id="6.10.340.10">
    <property type="match status" value="1"/>
</dbReference>
<dbReference type="SMART" id="SM00387">
    <property type="entry name" value="HATPase_c"/>
    <property type="match status" value="1"/>
</dbReference>
<evidence type="ECO:0000313" key="12">
    <source>
        <dbReference type="Proteomes" id="UP000006820"/>
    </source>
</evidence>
<keyword evidence="7 9" id="KW-1133">Transmembrane helix</keyword>
<feature type="compositionally biased region" description="Basic and acidic residues" evidence="8">
    <location>
        <begin position="711"/>
        <end position="721"/>
    </location>
</feature>
<dbReference type="Gene3D" id="3.30.565.10">
    <property type="entry name" value="Histidine kinase-like ATPase, C-terminal domain"/>
    <property type="match status" value="1"/>
</dbReference>
<evidence type="ECO:0000256" key="9">
    <source>
        <dbReference type="SAM" id="Phobius"/>
    </source>
</evidence>